<dbReference type="AlphaFoldDB" id="J9GMS5"/>
<dbReference type="SUPFAM" id="SSF143437">
    <property type="entry name" value="THUMP domain-like"/>
    <property type="match status" value="1"/>
</dbReference>
<gene>
    <name evidence="2" type="ORF">EVA_02546</name>
</gene>
<feature type="domain" description="ThiI ferredoxin-like" evidence="1">
    <location>
        <begin position="8"/>
        <end position="67"/>
    </location>
</feature>
<name>J9GMS5_9ZZZZ</name>
<feature type="non-terminal residue" evidence="2">
    <location>
        <position position="74"/>
    </location>
</feature>
<dbReference type="Gene3D" id="3.30.2130.30">
    <property type="match status" value="1"/>
</dbReference>
<proteinExistence type="predicted"/>
<organism evidence="2">
    <name type="scientific">gut metagenome</name>
    <dbReference type="NCBI Taxonomy" id="749906"/>
    <lineage>
        <taxon>unclassified sequences</taxon>
        <taxon>metagenomes</taxon>
        <taxon>organismal metagenomes</taxon>
    </lineage>
</organism>
<dbReference type="EMBL" id="AMCI01000412">
    <property type="protein sequence ID" value="EJX09342.1"/>
    <property type="molecule type" value="Genomic_DNA"/>
</dbReference>
<comment type="caution">
    <text evidence="2">The sequence shown here is derived from an EMBL/GenBank/DDBJ whole genome shotgun (WGS) entry which is preliminary data.</text>
</comment>
<evidence type="ECO:0000313" key="2">
    <source>
        <dbReference type="EMBL" id="EJX09342.1"/>
    </source>
</evidence>
<sequence length="74" mass="8747">MDKMKEVILCYQGEMALKGLNRASFESTLSKILRYRVKDLGKFQVYKAQSLMYVEPRDECAEQMTDEAYDRVRK</sequence>
<protein>
    <submittedName>
        <fullName evidence="2">Thiamine biosynthesis/tRNA modification protein ThiI</fullName>
    </submittedName>
</protein>
<accession>J9GMS5</accession>
<dbReference type="Pfam" id="PF22025">
    <property type="entry name" value="ThiI_fer"/>
    <property type="match status" value="1"/>
</dbReference>
<dbReference type="InterPro" id="IPR054173">
    <property type="entry name" value="ThiI_fer"/>
</dbReference>
<evidence type="ECO:0000259" key="1">
    <source>
        <dbReference type="Pfam" id="PF22025"/>
    </source>
</evidence>
<reference evidence="2" key="1">
    <citation type="journal article" date="2012" name="PLoS ONE">
        <title>Gene sets for utilization of primary and secondary nutrition supplies in the distal gut of endangered iberian lynx.</title>
        <authorList>
            <person name="Alcaide M."/>
            <person name="Messina E."/>
            <person name="Richter M."/>
            <person name="Bargiela R."/>
            <person name="Peplies J."/>
            <person name="Huws S.A."/>
            <person name="Newbold C.J."/>
            <person name="Golyshin P.N."/>
            <person name="Simon M.A."/>
            <person name="Lopez G."/>
            <person name="Yakimov M.M."/>
            <person name="Ferrer M."/>
        </authorList>
    </citation>
    <scope>NUCLEOTIDE SEQUENCE</scope>
</reference>